<dbReference type="Pfam" id="PF07732">
    <property type="entry name" value="Cu-oxidase_3"/>
    <property type="match status" value="1"/>
</dbReference>
<feature type="signal peptide" evidence="5">
    <location>
        <begin position="1"/>
        <end position="18"/>
    </location>
</feature>
<evidence type="ECO:0000313" key="9">
    <source>
        <dbReference type="EnsemblMetazoa" id="G32445.2:cds"/>
    </source>
</evidence>
<dbReference type="EnsemblMetazoa" id="G32445.2">
    <property type="protein sequence ID" value="G32445.2:cds"/>
    <property type="gene ID" value="G32445"/>
</dbReference>
<evidence type="ECO:0000256" key="2">
    <source>
        <dbReference type="ARBA" id="ARBA00022723"/>
    </source>
</evidence>
<dbReference type="PANTHER" id="PTHR11709">
    <property type="entry name" value="MULTI-COPPER OXIDASE"/>
    <property type="match status" value="1"/>
</dbReference>
<evidence type="ECO:0000313" key="10">
    <source>
        <dbReference type="Proteomes" id="UP000005408"/>
    </source>
</evidence>
<dbReference type="Pfam" id="PF00394">
    <property type="entry name" value="Cu-oxidase"/>
    <property type="match status" value="1"/>
</dbReference>
<dbReference type="AlphaFoldDB" id="A0A8W8MDE9"/>
<comment type="similarity">
    <text evidence="1">Belongs to the multicopper oxidase family.</text>
</comment>
<dbReference type="InterPro" id="IPR011707">
    <property type="entry name" value="Cu-oxidase-like_N"/>
</dbReference>
<feature type="chain" id="PRO_5036502996" evidence="5">
    <location>
        <begin position="19"/>
        <end position="834"/>
    </location>
</feature>
<feature type="domain" description="Plastocyanin-like" evidence="7">
    <location>
        <begin position="620"/>
        <end position="760"/>
    </location>
</feature>
<dbReference type="GO" id="GO:0005886">
    <property type="term" value="C:plasma membrane"/>
    <property type="evidence" value="ECO:0007669"/>
    <property type="project" value="TreeGrafter"/>
</dbReference>
<evidence type="ECO:0000259" key="6">
    <source>
        <dbReference type="Pfam" id="PF00394"/>
    </source>
</evidence>
<dbReference type="Proteomes" id="UP000005408">
    <property type="component" value="Unassembled WGS sequence"/>
</dbReference>
<keyword evidence="5" id="KW-0732">Signal</keyword>
<dbReference type="InterPro" id="IPR002355">
    <property type="entry name" value="Cu_oxidase_Cu_BS"/>
</dbReference>
<keyword evidence="3" id="KW-0560">Oxidoreductase</keyword>
<evidence type="ECO:0000256" key="1">
    <source>
        <dbReference type="ARBA" id="ARBA00010609"/>
    </source>
</evidence>
<dbReference type="PANTHER" id="PTHR11709:SF394">
    <property type="entry name" value="FI03373P-RELATED"/>
    <property type="match status" value="1"/>
</dbReference>
<keyword evidence="4" id="KW-0186">Copper</keyword>
<dbReference type="InterPro" id="IPR011706">
    <property type="entry name" value="Cu-oxidase_C"/>
</dbReference>
<dbReference type="Pfam" id="PF07731">
    <property type="entry name" value="Cu-oxidase_2"/>
    <property type="match status" value="1"/>
</dbReference>
<sequence length="834" mass="94125">MIMGVLIIFLMIFVATHAETKTGNCKDLLEGYLAGRLSSEVGGNHVEALRREFKTSQEKAIRELKEKLKADIHTLKATRNTSVVYTRWGKKECPNGSEPIHSGYVGGSHFSHSGGLIFFVLEHQCRLVIPHENCTNNVCYFDFVVDYKFTMMWYNYTNPREPQFQPVVIRDGILQRRVTNVACREQYIPLTREEMKNDVSTGDGRYKLVYAINGEIPGPNIVVFEDQVVSITVRNALKLEGVTIHWHGMVQRGTPWMDGPEMISQCPINPGQTFEYRFIASPVGTHWYHGHIHSLRSDGLAGALIVLPRIRPHISIPEEAIPDVEAEFSAVLFDWMKTTAQEKLQAIRGGFGFLDDYDGQCQPLPVNHDGSAILLRLYIGLVNGKGQKFINNDPTSPERDYLPLETFTVLQNRYYRFRTINAGFDVGFEISIDDHMLIIVAFDGNDVQPYKTDIVVVQPGESVDFIVFTNRPIGNYRMNYFTTPIRDLTGETLDNRARTYAVLNYQGMDENRIPIIRQRDCSSTVPCLAVNQVFGLYPAGINIVSIPLTRLQSTRWAIRKTPVPIVTPGRQKQLFFLNFNIDGGSSNINGHRFVKPTSALQTYPGPGATTPCGPDTCTDNGCRCTHTLKFDLGNVIEMVIFSYGNIKVVHPVHLHGHHFHVIKIAYPPFNPETGNSTAFNPDIRCLNEPCTRATWADPSWINGNIPGVNLVNPPLKDTVNVPANGYVIIRFMADNPGYWFMHCHLQHHQFEGMNLVMQEGEVHEMAPLPTNFPTCTNFRVNPNQFYSIIRNQNRMLASKGITQSFTSGQAFAESSNAAKMCLLFPWICDKNHYV</sequence>
<protein>
    <submittedName>
        <fullName evidence="9">Uncharacterized protein</fullName>
    </submittedName>
</protein>
<dbReference type="GO" id="GO:0005507">
    <property type="term" value="F:copper ion binding"/>
    <property type="evidence" value="ECO:0007669"/>
    <property type="project" value="InterPro"/>
</dbReference>
<evidence type="ECO:0000256" key="3">
    <source>
        <dbReference type="ARBA" id="ARBA00023002"/>
    </source>
</evidence>
<reference evidence="9" key="1">
    <citation type="submission" date="2022-08" db="UniProtKB">
        <authorList>
            <consortium name="EnsemblMetazoa"/>
        </authorList>
    </citation>
    <scope>IDENTIFICATION</scope>
    <source>
        <strain evidence="9">05x7-T-G4-1.051#20</strain>
    </source>
</reference>
<dbReference type="InterPro" id="IPR008972">
    <property type="entry name" value="Cupredoxin"/>
</dbReference>
<evidence type="ECO:0000259" key="8">
    <source>
        <dbReference type="Pfam" id="PF07732"/>
    </source>
</evidence>
<feature type="domain" description="Plastocyanin-like" evidence="8">
    <location>
        <begin position="200"/>
        <end position="309"/>
    </location>
</feature>
<dbReference type="CDD" id="cd13905">
    <property type="entry name" value="CuRO_3_tcLLC2_insect_like"/>
    <property type="match status" value="1"/>
</dbReference>
<proteinExistence type="inferred from homology"/>
<dbReference type="InterPro" id="IPR045087">
    <property type="entry name" value="Cu-oxidase_fam"/>
</dbReference>
<organism evidence="9 10">
    <name type="scientific">Magallana gigas</name>
    <name type="common">Pacific oyster</name>
    <name type="synonym">Crassostrea gigas</name>
    <dbReference type="NCBI Taxonomy" id="29159"/>
    <lineage>
        <taxon>Eukaryota</taxon>
        <taxon>Metazoa</taxon>
        <taxon>Spiralia</taxon>
        <taxon>Lophotrochozoa</taxon>
        <taxon>Mollusca</taxon>
        <taxon>Bivalvia</taxon>
        <taxon>Autobranchia</taxon>
        <taxon>Pteriomorphia</taxon>
        <taxon>Ostreida</taxon>
        <taxon>Ostreoidea</taxon>
        <taxon>Ostreidae</taxon>
        <taxon>Magallana</taxon>
    </lineage>
</organism>
<accession>A0A8W8MDE9</accession>
<dbReference type="Gene3D" id="2.60.40.420">
    <property type="entry name" value="Cupredoxins - blue copper proteins"/>
    <property type="match status" value="3"/>
</dbReference>
<dbReference type="CDD" id="cd13884">
    <property type="entry name" value="CuRO_2_tcLCC_insect_like"/>
    <property type="match status" value="1"/>
</dbReference>
<feature type="domain" description="Plastocyanin-like" evidence="6">
    <location>
        <begin position="381"/>
        <end position="507"/>
    </location>
</feature>
<dbReference type="GO" id="GO:0016491">
    <property type="term" value="F:oxidoreductase activity"/>
    <property type="evidence" value="ECO:0007669"/>
    <property type="project" value="UniProtKB-KW"/>
</dbReference>
<keyword evidence="2" id="KW-0479">Metal-binding</keyword>
<dbReference type="SUPFAM" id="SSF49503">
    <property type="entry name" value="Cupredoxins"/>
    <property type="match status" value="3"/>
</dbReference>
<dbReference type="InterPro" id="IPR001117">
    <property type="entry name" value="Cu-oxidase_2nd"/>
</dbReference>
<keyword evidence="10" id="KW-1185">Reference proteome</keyword>
<evidence type="ECO:0000259" key="7">
    <source>
        <dbReference type="Pfam" id="PF07731"/>
    </source>
</evidence>
<dbReference type="CDD" id="cd13858">
    <property type="entry name" value="CuRO_1_tcLCC2_insect_like"/>
    <property type="match status" value="1"/>
</dbReference>
<dbReference type="GO" id="GO:0006826">
    <property type="term" value="P:iron ion transport"/>
    <property type="evidence" value="ECO:0007669"/>
    <property type="project" value="TreeGrafter"/>
</dbReference>
<name>A0A8W8MDE9_MAGGI</name>
<dbReference type="PROSITE" id="PS00080">
    <property type="entry name" value="MULTICOPPER_OXIDASE2"/>
    <property type="match status" value="1"/>
</dbReference>
<evidence type="ECO:0000256" key="5">
    <source>
        <dbReference type="SAM" id="SignalP"/>
    </source>
</evidence>
<evidence type="ECO:0000256" key="4">
    <source>
        <dbReference type="ARBA" id="ARBA00023008"/>
    </source>
</evidence>